<accession>A0A1C1CN93</accession>
<dbReference type="EMBL" id="LGRB01000010">
    <property type="protein sequence ID" value="OCT49995.1"/>
    <property type="molecule type" value="Genomic_DNA"/>
</dbReference>
<dbReference type="PANTHER" id="PTHR13789">
    <property type="entry name" value="MONOOXYGENASE"/>
    <property type="match status" value="1"/>
</dbReference>
<dbReference type="Gene3D" id="3.50.50.60">
    <property type="entry name" value="FAD/NAD(P)-binding domain"/>
    <property type="match status" value="1"/>
</dbReference>
<evidence type="ECO:0000256" key="6">
    <source>
        <dbReference type="ARBA" id="ARBA00023033"/>
    </source>
</evidence>
<dbReference type="AlphaFoldDB" id="A0A1C1CN93"/>
<dbReference type="InterPro" id="IPR036188">
    <property type="entry name" value="FAD/NAD-bd_sf"/>
</dbReference>
<name>A0A1C1CN93_9EURO</name>
<evidence type="ECO:0000256" key="3">
    <source>
        <dbReference type="ARBA" id="ARBA00022630"/>
    </source>
</evidence>
<dbReference type="GO" id="GO:0071949">
    <property type="term" value="F:FAD binding"/>
    <property type="evidence" value="ECO:0007669"/>
    <property type="project" value="InterPro"/>
</dbReference>
<dbReference type="STRING" id="86049.A0A1C1CN93"/>
<evidence type="ECO:0000313" key="10">
    <source>
        <dbReference type="Proteomes" id="UP000094526"/>
    </source>
</evidence>
<comment type="caution">
    <text evidence="9">The sequence shown here is derived from an EMBL/GenBank/DDBJ whole genome shotgun (WGS) entry which is preliminary data.</text>
</comment>
<keyword evidence="10" id="KW-1185">Reference proteome</keyword>
<dbReference type="OrthoDB" id="16820at2759"/>
<dbReference type="VEuPathDB" id="FungiDB:G647_08904"/>
<dbReference type="InterPro" id="IPR002938">
    <property type="entry name" value="FAD-bd"/>
</dbReference>
<reference evidence="10" key="1">
    <citation type="submission" date="2015-07" db="EMBL/GenBank/DDBJ databases">
        <authorList>
            <person name="Teixeira M.M."/>
            <person name="Souza R.C."/>
            <person name="Almeida L.G."/>
            <person name="Vicente V.A."/>
            <person name="de Hoog S."/>
            <person name="Bocca A.L."/>
            <person name="de Almeida S.R."/>
            <person name="Vasconcelos A.T."/>
            <person name="Felipe M.S."/>
        </authorList>
    </citation>
    <scope>NUCLEOTIDE SEQUENCE [LARGE SCALE GENOMIC DNA]</scope>
    <source>
        <strain evidence="10">KSF</strain>
    </source>
</reference>
<proteinExistence type="inferred from homology"/>
<dbReference type="InterPro" id="IPR050493">
    <property type="entry name" value="FAD-dep_Monooxygenase_BioMet"/>
</dbReference>
<evidence type="ECO:0000256" key="5">
    <source>
        <dbReference type="ARBA" id="ARBA00023002"/>
    </source>
</evidence>
<dbReference type="VEuPathDB" id="FungiDB:CLCR_06977"/>
<organism evidence="9 10">
    <name type="scientific">Cladophialophora carrionii</name>
    <dbReference type="NCBI Taxonomy" id="86049"/>
    <lineage>
        <taxon>Eukaryota</taxon>
        <taxon>Fungi</taxon>
        <taxon>Dikarya</taxon>
        <taxon>Ascomycota</taxon>
        <taxon>Pezizomycotina</taxon>
        <taxon>Eurotiomycetes</taxon>
        <taxon>Chaetothyriomycetidae</taxon>
        <taxon>Chaetothyriales</taxon>
        <taxon>Herpotrichiellaceae</taxon>
        <taxon>Cladophialophora</taxon>
    </lineage>
</organism>
<feature type="compositionally biased region" description="Low complexity" evidence="7">
    <location>
        <begin position="1"/>
        <end position="12"/>
    </location>
</feature>
<dbReference type="Pfam" id="PF01494">
    <property type="entry name" value="FAD_binding_3"/>
    <property type="match status" value="1"/>
</dbReference>
<comment type="cofactor">
    <cofactor evidence="1">
        <name>FAD</name>
        <dbReference type="ChEBI" id="CHEBI:57692"/>
    </cofactor>
</comment>
<feature type="region of interest" description="Disordered" evidence="7">
    <location>
        <begin position="1"/>
        <end position="22"/>
    </location>
</feature>
<feature type="domain" description="FAD-binding" evidence="8">
    <location>
        <begin position="48"/>
        <end position="397"/>
    </location>
</feature>
<keyword evidence="6" id="KW-0503">Monooxygenase</keyword>
<dbReference type="SUPFAM" id="SSF51905">
    <property type="entry name" value="FAD/NAD(P)-binding domain"/>
    <property type="match status" value="1"/>
</dbReference>
<dbReference type="PANTHER" id="PTHR13789:SF315">
    <property type="entry name" value="FAD-DEPENDENT MONOOXYGENASE MDPD"/>
    <property type="match status" value="1"/>
</dbReference>
<evidence type="ECO:0000256" key="4">
    <source>
        <dbReference type="ARBA" id="ARBA00022827"/>
    </source>
</evidence>
<evidence type="ECO:0000313" key="9">
    <source>
        <dbReference type="EMBL" id="OCT49995.1"/>
    </source>
</evidence>
<keyword evidence="3" id="KW-0285">Flavoprotein</keyword>
<dbReference type="Proteomes" id="UP000094526">
    <property type="component" value="Unassembled WGS sequence"/>
</dbReference>
<evidence type="ECO:0000259" key="8">
    <source>
        <dbReference type="Pfam" id="PF01494"/>
    </source>
</evidence>
<keyword evidence="5" id="KW-0560">Oxidoreductase</keyword>
<dbReference type="eggNOG" id="KOG2614">
    <property type="taxonomic scope" value="Eukaryota"/>
</dbReference>
<evidence type="ECO:0000256" key="7">
    <source>
        <dbReference type="SAM" id="MobiDB-lite"/>
    </source>
</evidence>
<dbReference type="GO" id="GO:0004497">
    <property type="term" value="F:monooxygenase activity"/>
    <property type="evidence" value="ECO:0007669"/>
    <property type="project" value="UniProtKB-KW"/>
</dbReference>
<comment type="similarity">
    <text evidence="2">Belongs to the paxM FAD-dependent monooxygenase family.</text>
</comment>
<sequence length="541" mass="59047">MGSLGSLGSPGSPGSPGSGYFVDGNPCDFDPDRWEPGTLPKRHPKTDLDVLVVGAGLAGLMTALECWRRGHNVVGILERSHGPVYAGDIIVIGPSATAAFRHWPDMMRELEADQHDSTMSYYTHDGELILGPTQLGFNDPKYMLEREGHPVTAPHQVRRKFFQMLLRQVARVGLRVEYGQQVESYFEDETARVGGVVTKSGNIRVADVVVAADANKTKSALLIAGCHAPTQSAGMSVYRTSMPTELALQNDAFRNRWGAAIARNEISHEFWTGPGIHMGLVVSPEFTAYGITPRDSTVHTGGIKPIESWKPDVDAAEVIKVLQRLPDWDPAVVGLVSATPKGRIIHWPLLWRNLRREWTSKGGHVVQVGEAAHSSLPASASGGTLAIEDAVTLAACLQLSCAAGSGGGGGGGGGDGVTGAPTGTRIYNLLRYERVSCAQKMAFVNAEALGDADMDEIKRHPDKIRVRFPKWLFHHDPEEYVYEKYGQAFAHVVLGRERKKKKFQNTNLPPGHLFKPWTIEEVREDARNGKRVEDLLDGDWS</sequence>
<dbReference type="PRINTS" id="PR00420">
    <property type="entry name" value="RNGMNOXGNASE"/>
</dbReference>
<gene>
    <name evidence="9" type="ORF">CLCR_06977</name>
</gene>
<evidence type="ECO:0000256" key="1">
    <source>
        <dbReference type="ARBA" id="ARBA00001974"/>
    </source>
</evidence>
<evidence type="ECO:0000256" key="2">
    <source>
        <dbReference type="ARBA" id="ARBA00007992"/>
    </source>
</evidence>
<protein>
    <recommendedName>
        <fullName evidence="8">FAD-binding domain-containing protein</fullName>
    </recommendedName>
</protein>
<keyword evidence="4" id="KW-0274">FAD</keyword>